<dbReference type="GO" id="GO:0005737">
    <property type="term" value="C:cytoplasm"/>
    <property type="evidence" value="ECO:0007669"/>
    <property type="project" value="UniProtKB-SubCell"/>
</dbReference>
<keyword evidence="12" id="KW-1185">Reference proteome</keyword>
<dbReference type="InterPro" id="IPR012677">
    <property type="entry name" value="Nucleotide-bd_a/b_plait_sf"/>
</dbReference>
<dbReference type="InterPro" id="IPR000504">
    <property type="entry name" value="RRM_dom"/>
</dbReference>
<feature type="domain" description="R3H" evidence="10">
    <location>
        <begin position="330"/>
        <end position="394"/>
    </location>
</feature>
<reference evidence="11 12" key="1">
    <citation type="journal article" date="2016" name="Sci. Rep.">
        <title>Peltaster fructicola genome reveals evolution from an invasive phytopathogen to an ectophytic parasite.</title>
        <authorList>
            <person name="Xu C."/>
            <person name="Chen H."/>
            <person name="Gleason M.L."/>
            <person name="Xu J.R."/>
            <person name="Liu H."/>
            <person name="Zhang R."/>
            <person name="Sun G."/>
        </authorList>
    </citation>
    <scope>NUCLEOTIDE SEQUENCE [LARGE SCALE GENOMIC DNA]</scope>
    <source>
        <strain evidence="11 12">LNHT1506</strain>
    </source>
</reference>
<evidence type="ECO:0000256" key="7">
    <source>
        <dbReference type="PROSITE-ProRule" id="PRU00176"/>
    </source>
</evidence>
<dbReference type="GO" id="GO:0003723">
    <property type="term" value="F:RNA binding"/>
    <property type="evidence" value="ECO:0007669"/>
    <property type="project" value="UniProtKB-UniRule"/>
</dbReference>
<proteinExistence type="predicted"/>
<feature type="domain" description="RRM" evidence="9">
    <location>
        <begin position="162"/>
        <end position="240"/>
    </location>
</feature>
<sequence length="627" mass="68225">MNSYTFDMHYDNASQRSPQSQRGNSLNRQPSRSQFEGYAHLPSSLYTQEDHTQPGRFDHGNFGNMRNATIGGYGGNGYDMGGSSWNGNAFGANGSLNGLGGGSSMRKPNSRGRTGIPNAWMDQQHPPQPPMNPFMGGLGGLAPPQMRSDIMGSESDEELIPTAIVIKNIPFAVKKEQLVQIMTDMGLPLPYAFNYHFDNGVFRGLAFANFTNADETAAVIESMNHFELNGRKLRVEYKKMLPAAERERIEREKRERRGQLEEQHRPIVPATLQTQTSVGSLSSRVGMASSPSPVSARNMKLSAPPSATPTGPFPPSAERPLIPADVDLNDPQALTFYTRLIIFKEDPAKDLMVFPATLEPTERRIVHTLSHHMGLGHVSKPQADGRAVHVYKEPRRLSPPMPQIQALQGERRALNRAATTDFSDFKATESFYGPGGLRTQTSGYLSGYQDAAGQLGAGNNPLRAAKSFADLRSYTPSPVPSTASFPASLSTNVARLQEYARDGAQASTPTIMTPTSSLAERGDSTGLINGLGSMNLGSGFAGSPRGLRGFPSWDRETPGPIGGHRSFSTNFDERGQMRSTQGGPERQPRGPMPERGAGFPRRQNGHMARNSDEISQQSSPPEITVEH</sequence>
<evidence type="ECO:0000256" key="8">
    <source>
        <dbReference type="SAM" id="MobiDB-lite"/>
    </source>
</evidence>
<feature type="region of interest" description="Disordered" evidence="8">
    <location>
        <begin position="248"/>
        <end position="316"/>
    </location>
</feature>
<dbReference type="SUPFAM" id="SSF82708">
    <property type="entry name" value="R3H domain"/>
    <property type="match status" value="1"/>
</dbReference>
<dbReference type="InterPro" id="IPR035979">
    <property type="entry name" value="RBD_domain_sf"/>
</dbReference>
<organism evidence="11 12">
    <name type="scientific">Peltaster fructicola</name>
    <dbReference type="NCBI Taxonomy" id="286661"/>
    <lineage>
        <taxon>Eukaryota</taxon>
        <taxon>Fungi</taxon>
        <taxon>Dikarya</taxon>
        <taxon>Ascomycota</taxon>
        <taxon>Pezizomycotina</taxon>
        <taxon>Dothideomycetes</taxon>
        <taxon>Dothideomycetes incertae sedis</taxon>
        <taxon>Peltaster</taxon>
    </lineage>
</organism>
<evidence type="ECO:0008006" key="13">
    <source>
        <dbReference type="Google" id="ProtNLM"/>
    </source>
</evidence>
<dbReference type="Pfam" id="PF00076">
    <property type="entry name" value="RRM_1"/>
    <property type="match status" value="1"/>
</dbReference>
<dbReference type="GO" id="GO:0071014">
    <property type="term" value="C:post-mRNA release spliceosomal complex"/>
    <property type="evidence" value="ECO:0007669"/>
    <property type="project" value="UniProtKB-ARBA"/>
</dbReference>
<dbReference type="InterPro" id="IPR034186">
    <property type="entry name" value="PIN4-like_RRM"/>
</dbReference>
<dbReference type="InterPro" id="IPR001374">
    <property type="entry name" value="R3H_dom"/>
</dbReference>
<evidence type="ECO:0000256" key="6">
    <source>
        <dbReference type="ARBA" id="ARBA00062407"/>
    </source>
</evidence>
<feature type="compositionally biased region" description="Polar residues" evidence="8">
    <location>
        <begin position="505"/>
        <end position="518"/>
    </location>
</feature>
<feature type="region of interest" description="Disordered" evidence="8">
    <location>
        <begin position="501"/>
        <end position="525"/>
    </location>
</feature>
<evidence type="ECO:0000256" key="5">
    <source>
        <dbReference type="ARBA" id="ARBA00055199"/>
    </source>
</evidence>
<dbReference type="EMBL" id="CP051141">
    <property type="protein sequence ID" value="QIW98389.1"/>
    <property type="molecule type" value="Genomic_DNA"/>
</dbReference>
<feature type="compositionally biased region" description="Polar residues" evidence="8">
    <location>
        <begin position="271"/>
        <end position="295"/>
    </location>
</feature>
<dbReference type="PROSITE" id="PS51061">
    <property type="entry name" value="R3H"/>
    <property type="match status" value="1"/>
</dbReference>
<evidence type="ECO:0000256" key="3">
    <source>
        <dbReference type="ARBA" id="ARBA00022553"/>
    </source>
</evidence>
<protein>
    <recommendedName>
        <fullName evidence="13">RRM domain-containing protein</fullName>
    </recommendedName>
</protein>
<dbReference type="FunFam" id="3.30.70.330:FF:000183">
    <property type="entry name" value="R3H domain containing protein"/>
    <property type="match status" value="1"/>
</dbReference>
<evidence type="ECO:0000256" key="1">
    <source>
        <dbReference type="ARBA" id="ARBA00004496"/>
    </source>
</evidence>
<evidence type="ECO:0000259" key="10">
    <source>
        <dbReference type="PROSITE" id="PS51061"/>
    </source>
</evidence>
<dbReference type="OrthoDB" id="434258at2759"/>
<dbReference type="Gene3D" id="3.30.1370.50">
    <property type="entry name" value="R3H-like domain"/>
    <property type="match status" value="1"/>
</dbReference>
<dbReference type="Pfam" id="PF01424">
    <property type="entry name" value="R3H"/>
    <property type="match status" value="1"/>
</dbReference>
<name>A0A6H0XVB7_9PEZI</name>
<feature type="compositionally biased region" description="Polar residues" evidence="8">
    <location>
        <begin position="12"/>
        <end position="32"/>
    </location>
</feature>
<keyword evidence="4 7" id="KW-0694">RNA-binding</keyword>
<dbReference type="SUPFAM" id="SSF54928">
    <property type="entry name" value="RNA-binding domain, RBD"/>
    <property type="match status" value="1"/>
</dbReference>
<evidence type="ECO:0000313" key="11">
    <source>
        <dbReference type="EMBL" id="QIW98389.1"/>
    </source>
</evidence>
<evidence type="ECO:0000259" key="9">
    <source>
        <dbReference type="PROSITE" id="PS50102"/>
    </source>
</evidence>
<feature type="region of interest" description="Disordered" evidence="8">
    <location>
        <begin position="1"/>
        <end position="32"/>
    </location>
</feature>
<evidence type="ECO:0000313" key="12">
    <source>
        <dbReference type="Proteomes" id="UP000503462"/>
    </source>
</evidence>
<feature type="compositionally biased region" description="Basic and acidic residues" evidence="8">
    <location>
        <begin position="248"/>
        <end position="265"/>
    </location>
</feature>
<feature type="region of interest" description="Disordered" evidence="8">
    <location>
        <begin position="551"/>
        <end position="627"/>
    </location>
</feature>
<dbReference type="Gene3D" id="3.30.70.330">
    <property type="match status" value="1"/>
</dbReference>
<dbReference type="SMART" id="SM00360">
    <property type="entry name" value="RRM"/>
    <property type="match status" value="1"/>
</dbReference>
<accession>A0A6H0XVB7</accession>
<keyword evidence="2" id="KW-0963">Cytoplasm</keyword>
<evidence type="ECO:0000256" key="4">
    <source>
        <dbReference type="ARBA" id="ARBA00022884"/>
    </source>
</evidence>
<evidence type="ECO:0000256" key="2">
    <source>
        <dbReference type="ARBA" id="ARBA00022490"/>
    </source>
</evidence>
<dbReference type="PROSITE" id="PS50102">
    <property type="entry name" value="RRM"/>
    <property type="match status" value="1"/>
</dbReference>
<dbReference type="Proteomes" id="UP000503462">
    <property type="component" value="Chromosome 3"/>
</dbReference>
<keyword evidence="3" id="KW-0597">Phosphoprotein</keyword>
<comment type="subcellular location">
    <subcellularLocation>
        <location evidence="1">Cytoplasm</location>
    </subcellularLocation>
</comment>
<dbReference type="CDD" id="cd12253">
    <property type="entry name" value="RRM_PIN4_like"/>
    <property type="match status" value="1"/>
</dbReference>
<dbReference type="InterPro" id="IPR036867">
    <property type="entry name" value="R3H_dom_sf"/>
</dbReference>
<dbReference type="AlphaFoldDB" id="A0A6H0XVB7"/>
<comment type="function">
    <text evidence="5">Regulates global gene expression after oxidative stress. Interacts and stabilizes mRNAs and may regulate their transition between different cytoplasmic components after oxidative stress.</text>
</comment>
<gene>
    <name evidence="11" type="ORF">AMS68_003907</name>
</gene>
<comment type="subunit">
    <text evidence="6">Interacts with csx1.</text>
</comment>